<dbReference type="EMBL" id="RIBS01000001">
    <property type="protein sequence ID" value="RNF85915.1"/>
    <property type="molecule type" value="Genomic_DNA"/>
</dbReference>
<dbReference type="SUPFAM" id="SSF52096">
    <property type="entry name" value="ClpP/crotonase"/>
    <property type="match status" value="1"/>
</dbReference>
<dbReference type="OrthoDB" id="6034073at2"/>
<organism evidence="3 4">
    <name type="scientific">Montanilutibacter psychrotolerans</name>
    <dbReference type="NCBI Taxonomy" id="1327343"/>
    <lineage>
        <taxon>Bacteria</taxon>
        <taxon>Pseudomonadati</taxon>
        <taxon>Pseudomonadota</taxon>
        <taxon>Gammaproteobacteria</taxon>
        <taxon>Lysobacterales</taxon>
        <taxon>Lysobacteraceae</taxon>
        <taxon>Montanilutibacter</taxon>
    </lineage>
</organism>
<evidence type="ECO:0000256" key="1">
    <source>
        <dbReference type="SAM" id="MobiDB-lite"/>
    </source>
</evidence>
<dbReference type="Gene3D" id="3.90.226.10">
    <property type="entry name" value="2-enoyl-CoA Hydratase, Chain A, domain 1"/>
    <property type="match status" value="1"/>
</dbReference>
<reference evidence="3 4" key="1">
    <citation type="submission" date="2018-11" db="EMBL/GenBank/DDBJ databases">
        <title>Lysobacter cryohumiis sp. nov., isolated from soil in the Tianshan Mountains, Xinjiang, China.</title>
        <authorList>
            <person name="Luo Y."/>
            <person name="Sheng H."/>
        </authorList>
    </citation>
    <scope>NUCLEOTIDE SEQUENCE [LARGE SCALE GENOMIC DNA]</scope>
    <source>
        <strain evidence="3 4">ZS60</strain>
    </source>
</reference>
<dbReference type="RefSeq" id="WP_123086037.1">
    <property type="nucleotide sequence ID" value="NZ_RIBS01000001.1"/>
</dbReference>
<sequence length="405" mass="43741">MAIWRYVLALCLVLPGCGQEAADNAAAPASVTLGEESGDRAPGSATRGEDAFIAGPIASPAPTNYLSSVYWPSARLEPASGTARISCSYDYERDGDGRTLNSLEFFAVVDAMNACRDIGVVRLRYKGKIGTGFTALVERVGAMAERMEIGTRILDIDSAGGHVEEAILAGDAIAESHWAIWVREDALCHSACVLVLAAGDTRSISGKVGIHRLMRDRSNATSRAELNAELKQISQHMRDYLERNGVAIAIADQMMTIPNRQLRLLSEDDLKQYGLYGTNAAQDDLDRIRLNRQCGEDFVRRRDSFRRAFDRECMEPGEAFEDMNKCGLALQSRFGFPDRTCPNVSPMSDQRRSPARLPALPPIDFDNVVATGSSGDAIAGDAKATVAPEAKPAAGATDRKAPAGR</sequence>
<evidence type="ECO:0000313" key="3">
    <source>
        <dbReference type="EMBL" id="RNF85915.1"/>
    </source>
</evidence>
<feature type="signal peptide" evidence="2">
    <location>
        <begin position="1"/>
        <end position="21"/>
    </location>
</feature>
<gene>
    <name evidence="3" type="ORF">EER27_00265</name>
</gene>
<proteinExistence type="predicted"/>
<evidence type="ECO:0000256" key="2">
    <source>
        <dbReference type="SAM" id="SignalP"/>
    </source>
</evidence>
<feature type="region of interest" description="Disordered" evidence="1">
    <location>
        <begin position="380"/>
        <end position="405"/>
    </location>
</feature>
<feature type="chain" id="PRO_5018293839" evidence="2">
    <location>
        <begin position="22"/>
        <end position="405"/>
    </location>
</feature>
<dbReference type="InterPro" id="IPR029045">
    <property type="entry name" value="ClpP/crotonase-like_dom_sf"/>
</dbReference>
<keyword evidence="4" id="KW-1185">Reference proteome</keyword>
<keyword evidence="2" id="KW-0732">Signal</keyword>
<comment type="caution">
    <text evidence="3">The sequence shown here is derived from an EMBL/GenBank/DDBJ whole genome shotgun (WGS) entry which is preliminary data.</text>
</comment>
<dbReference type="Proteomes" id="UP000267049">
    <property type="component" value="Unassembled WGS sequence"/>
</dbReference>
<protein>
    <submittedName>
        <fullName evidence="3">Uncharacterized protein</fullName>
    </submittedName>
</protein>
<evidence type="ECO:0000313" key="4">
    <source>
        <dbReference type="Proteomes" id="UP000267049"/>
    </source>
</evidence>
<name>A0A3M8SYY8_9GAMM</name>
<dbReference type="AlphaFoldDB" id="A0A3M8SYY8"/>
<accession>A0A3M8SYY8</accession>